<evidence type="ECO:0000313" key="9">
    <source>
        <dbReference type="EMBL" id="KAK8101793.1"/>
    </source>
</evidence>
<keyword evidence="3 7" id="KW-1133">Transmembrane helix</keyword>
<gene>
    <name evidence="9" type="ORF">PG999_012167</name>
</gene>
<dbReference type="AlphaFoldDB" id="A0AAW0QF78"/>
<dbReference type="GO" id="GO:0016020">
    <property type="term" value="C:membrane"/>
    <property type="evidence" value="ECO:0007669"/>
    <property type="project" value="UniProtKB-SubCell"/>
</dbReference>
<dbReference type="PANTHER" id="PTHR33048:SF160">
    <property type="entry name" value="SAT4 FAMILY MEMBRANE PROTEIN"/>
    <property type="match status" value="1"/>
</dbReference>
<evidence type="ECO:0000313" key="10">
    <source>
        <dbReference type="Proteomes" id="UP001392437"/>
    </source>
</evidence>
<feature type="transmembrane region" description="Helical" evidence="7">
    <location>
        <begin position="138"/>
        <end position="160"/>
    </location>
</feature>
<feature type="transmembrane region" description="Helical" evidence="7">
    <location>
        <begin position="59"/>
        <end position="78"/>
    </location>
</feature>
<feature type="region of interest" description="Disordered" evidence="6">
    <location>
        <begin position="341"/>
        <end position="377"/>
    </location>
</feature>
<dbReference type="Proteomes" id="UP001392437">
    <property type="component" value="Unassembled WGS sequence"/>
</dbReference>
<evidence type="ECO:0000259" key="8">
    <source>
        <dbReference type="Pfam" id="PF20684"/>
    </source>
</evidence>
<keyword evidence="2 7" id="KW-0812">Transmembrane</keyword>
<evidence type="ECO:0000256" key="7">
    <source>
        <dbReference type="SAM" id="Phobius"/>
    </source>
</evidence>
<comment type="similarity">
    <text evidence="5">Belongs to the SAT4 family.</text>
</comment>
<name>A0AAW0QF78_9PEZI</name>
<proteinExistence type="inferred from homology"/>
<feature type="region of interest" description="Disordered" evidence="6">
    <location>
        <begin position="305"/>
        <end position="329"/>
    </location>
</feature>
<evidence type="ECO:0000256" key="5">
    <source>
        <dbReference type="ARBA" id="ARBA00038359"/>
    </source>
</evidence>
<dbReference type="InterPro" id="IPR052337">
    <property type="entry name" value="SAT4-like"/>
</dbReference>
<dbReference type="EMBL" id="JAQQWP010000009">
    <property type="protein sequence ID" value="KAK8101793.1"/>
    <property type="molecule type" value="Genomic_DNA"/>
</dbReference>
<dbReference type="InterPro" id="IPR049326">
    <property type="entry name" value="Rhodopsin_dom_fungi"/>
</dbReference>
<evidence type="ECO:0000256" key="2">
    <source>
        <dbReference type="ARBA" id="ARBA00022692"/>
    </source>
</evidence>
<feature type="transmembrane region" description="Helical" evidence="7">
    <location>
        <begin position="24"/>
        <end position="47"/>
    </location>
</feature>
<dbReference type="PANTHER" id="PTHR33048">
    <property type="entry name" value="PTH11-LIKE INTEGRAL MEMBRANE PROTEIN (AFU_ORTHOLOGUE AFUA_5G11245)"/>
    <property type="match status" value="1"/>
</dbReference>
<sequence>MSLPPDFDKLIPPPTEINDAHKNYTFGATTAMMGSIGTVCVLVRLSIRYRSRSFGPDDYAIIPATVLFLAWCIMASYLCLNAGVGKPLWEITVDQFSMWIRGQSASLWLYPAMSGSIRISVLLFFRRIFGIDRTTNKIILVLLGLQAAYIITFSITPAFICKNFGDSVTFFDFGTHCSQKYFANIQTAMYTFSLAFDVVLFSLPVYPMFKLQMNKQHRVKVLFIFMCGIITTVPAAYKLAVSVKEWAHPLSADDPFRKYQMYYIVPGQYDVYGETFWIPSTLEPTLAIIATSLPAFRHGIAQLNKAPPRAAGEPRDSSGANQKRKGRSWWSSLTQTGTEEYYQMDESQVGFHHDSQDSTRAPTAVDGFNTADSSRTR</sequence>
<feature type="transmembrane region" description="Helical" evidence="7">
    <location>
        <begin position="107"/>
        <end position="126"/>
    </location>
</feature>
<comment type="caution">
    <text evidence="9">The sequence shown here is derived from an EMBL/GenBank/DDBJ whole genome shotgun (WGS) entry which is preliminary data.</text>
</comment>
<comment type="subcellular location">
    <subcellularLocation>
        <location evidence="1">Membrane</location>
        <topology evidence="1">Multi-pass membrane protein</topology>
    </subcellularLocation>
</comment>
<evidence type="ECO:0000256" key="6">
    <source>
        <dbReference type="SAM" id="MobiDB-lite"/>
    </source>
</evidence>
<protein>
    <recommendedName>
        <fullName evidence="8">Rhodopsin domain-containing protein</fullName>
    </recommendedName>
</protein>
<accession>A0AAW0QF78</accession>
<reference evidence="9 10" key="1">
    <citation type="submission" date="2023-01" db="EMBL/GenBank/DDBJ databases">
        <title>Analysis of 21 Apiospora genomes using comparative genomics revels a genus with tremendous synthesis potential of carbohydrate active enzymes and secondary metabolites.</title>
        <authorList>
            <person name="Sorensen T."/>
        </authorList>
    </citation>
    <scope>NUCLEOTIDE SEQUENCE [LARGE SCALE GENOMIC DNA]</scope>
    <source>
        <strain evidence="9 10">CBS 117206</strain>
    </source>
</reference>
<feature type="transmembrane region" description="Helical" evidence="7">
    <location>
        <begin position="188"/>
        <end position="209"/>
    </location>
</feature>
<keyword evidence="4 7" id="KW-0472">Membrane</keyword>
<keyword evidence="10" id="KW-1185">Reference proteome</keyword>
<evidence type="ECO:0000256" key="3">
    <source>
        <dbReference type="ARBA" id="ARBA00022989"/>
    </source>
</evidence>
<organism evidence="9 10">
    <name type="scientific">Apiospora kogelbergensis</name>
    <dbReference type="NCBI Taxonomy" id="1337665"/>
    <lineage>
        <taxon>Eukaryota</taxon>
        <taxon>Fungi</taxon>
        <taxon>Dikarya</taxon>
        <taxon>Ascomycota</taxon>
        <taxon>Pezizomycotina</taxon>
        <taxon>Sordariomycetes</taxon>
        <taxon>Xylariomycetidae</taxon>
        <taxon>Amphisphaeriales</taxon>
        <taxon>Apiosporaceae</taxon>
        <taxon>Apiospora</taxon>
    </lineage>
</organism>
<feature type="domain" description="Rhodopsin" evidence="8">
    <location>
        <begin position="44"/>
        <end position="299"/>
    </location>
</feature>
<evidence type="ECO:0000256" key="1">
    <source>
        <dbReference type="ARBA" id="ARBA00004141"/>
    </source>
</evidence>
<feature type="transmembrane region" description="Helical" evidence="7">
    <location>
        <begin position="221"/>
        <end position="240"/>
    </location>
</feature>
<evidence type="ECO:0000256" key="4">
    <source>
        <dbReference type="ARBA" id="ARBA00023136"/>
    </source>
</evidence>
<dbReference type="Pfam" id="PF20684">
    <property type="entry name" value="Fung_rhodopsin"/>
    <property type="match status" value="1"/>
</dbReference>